<dbReference type="PANTHER" id="PTHR12526:SF638">
    <property type="entry name" value="SPORE COAT PROTEIN SA"/>
    <property type="match status" value="1"/>
</dbReference>
<proteinExistence type="predicted"/>
<comment type="caution">
    <text evidence="2">The sequence shown here is derived from an EMBL/GenBank/DDBJ whole genome shotgun (WGS) entry which is preliminary data.</text>
</comment>
<dbReference type="InterPro" id="IPR028098">
    <property type="entry name" value="Glyco_trans_4-like_N"/>
</dbReference>
<dbReference type="EMBL" id="BGOW01000001">
    <property type="protein sequence ID" value="GBL44264.1"/>
    <property type="molecule type" value="Genomic_DNA"/>
</dbReference>
<evidence type="ECO:0000313" key="2">
    <source>
        <dbReference type="EMBL" id="GBL44264.1"/>
    </source>
</evidence>
<dbReference type="Gene3D" id="3.40.50.2000">
    <property type="entry name" value="Glycogen Phosphorylase B"/>
    <property type="match status" value="2"/>
</dbReference>
<name>A0A401J9M5_9PROT</name>
<dbReference type="RefSeq" id="WP_223247581.1">
    <property type="nucleotide sequence ID" value="NZ_BGOW01000001.1"/>
</dbReference>
<feature type="domain" description="Glycosyltransferase subfamily 4-like N-terminal" evidence="1">
    <location>
        <begin position="2"/>
        <end position="134"/>
    </location>
</feature>
<gene>
    <name evidence="2" type="ORF">SFMTTN_0059</name>
</gene>
<dbReference type="GO" id="GO:0016757">
    <property type="term" value="F:glycosyltransferase activity"/>
    <property type="evidence" value="ECO:0007669"/>
    <property type="project" value="UniProtKB-ARBA"/>
</dbReference>
<keyword evidence="2" id="KW-0808">Transferase</keyword>
<organism evidence="2 3">
    <name type="scientific">Sulfuriferula multivorans</name>
    <dbReference type="NCBI Taxonomy" id="1559896"/>
    <lineage>
        <taxon>Bacteria</taxon>
        <taxon>Pseudomonadati</taxon>
        <taxon>Pseudomonadota</taxon>
        <taxon>Betaproteobacteria</taxon>
        <taxon>Nitrosomonadales</taxon>
        <taxon>Sulfuricellaceae</taxon>
        <taxon>Sulfuriferula</taxon>
    </lineage>
</organism>
<dbReference type="Proteomes" id="UP000286806">
    <property type="component" value="Unassembled WGS sequence"/>
</dbReference>
<evidence type="ECO:0000259" key="1">
    <source>
        <dbReference type="Pfam" id="PF13477"/>
    </source>
</evidence>
<dbReference type="Pfam" id="PF13477">
    <property type="entry name" value="Glyco_trans_4_2"/>
    <property type="match status" value="1"/>
</dbReference>
<sequence length="368" mass="40405">MKLLFVVTEDWYFVSHRLPLAVAAREAGFDVVVATRVGEHGETIRAAGIRLIPLGLSRRRGNPFQEIVTLVRLYRRERPDIVHHVALKAVLYGALAARVAGVPGRVNAVTGLGWLFTSAKGITRIIRPAVRLTLAWLLKARGSLTIVQNPDDRDLLIRSHLPEHRLRLIRGAGVDTAAFYPVPEPTGTVCIMLAARMLWDKGVGEFVEAARLLTQAGVHARFILVGDPDPGNPASVPEASLRAWHEKNGVEWWGRRDNMPAAFHSAHIACLPSYREGLPKSLLEAAACGLPIVTTDAPGCREIVRDGDNGFLVPVRDAQTLAVALQGLIDNPVLRAEMGLRSREIVLAQFSREQIIAETLAVYRELTQ</sequence>
<protein>
    <submittedName>
        <fullName evidence="2">UDP-N-acetylgalactosaminyltransferase</fullName>
    </submittedName>
</protein>
<reference evidence="2 3" key="1">
    <citation type="journal article" date="2019" name="Front. Microbiol.">
        <title>Genomes of Neutrophilic Sulfur-Oxidizing Chemolithoautotrophs Representing 9 Proteobacterial Species From 8 Genera.</title>
        <authorList>
            <person name="Watanabe T."/>
            <person name="Kojima H."/>
            <person name="Umezawa K."/>
            <person name="Hori C."/>
            <person name="Takasuka T.E."/>
            <person name="Kato Y."/>
            <person name="Fukui M."/>
        </authorList>
    </citation>
    <scope>NUCLEOTIDE SEQUENCE [LARGE SCALE GENOMIC DNA]</scope>
    <source>
        <strain evidence="2 3">TTN</strain>
    </source>
</reference>
<accession>A0A401J9M5</accession>
<dbReference type="AlphaFoldDB" id="A0A401J9M5"/>
<dbReference type="SUPFAM" id="SSF53756">
    <property type="entry name" value="UDP-Glycosyltransferase/glycogen phosphorylase"/>
    <property type="match status" value="1"/>
</dbReference>
<dbReference type="Pfam" id="PF13692">
    <property type="entry name" value="Glyco_trans_1_4"/>
    <property type="match status" value="1"/>
</dbReference>
<dbReference type="PANTHER" id="PTHR12526">
    <property type="entry name" value="GLYCOSYLTRANSFERASE"/>
    <property type="match status" value="1"/>
</dbReference>
<evidence type="ECO:0000313" key="3">
    <source>
        <dbReference type="Proteomes" id="UP000286806"/>
    </source>
</evidence>
<keyword evidence="3" id="KW-1185">Reference proteome</keyword>
<dbReference type="CDD" id="cd03808">
    <property type="entry name" value="GT4_CapM-like"/>
    <property type="match status" value="1"/>
</dbReference>